<dbReference type="PANTHER" id="PTHR40460:SF1">
    <property type="entry name" value="CSBD-LIKE DOMAIN-CONTAINING PROTEIN"/>
    <property type="match status" value="1"/>
</dbReference>
<evidence type="ECO:0000256" key="1">
    <source>
        <dbReference type="SAM" id="MobiDB-lite"/>
    </source>
</evidence>
<evidence type="ECO:0000313" key="3">
    <source>
        <dbReference type="Proteomes" id="UP000053890"/>
    </source>
</evidence>
<dbReference type="InterPro" id="IPR036629">
    <property type="entry name" value="YjbJ_sf"/>
</dbReference>
<dbReference type="EMBL" id="KQ474092">
    <property type="protein sequence ID" value="KPV71661.1"/>
    <property type="molecule type" value="Genomic_DNA"/>
</dbReference>
<dbReference type="OMA" id="TSWQESG"/>
<dbReference type="PANTHER" id="PTHR40460">
    <property type="entry name" value="CHROMOSOME 1, WHOLE GENOME SHOTGUN SEQUENCE"/>
    <property type="match status" value="1"/>
</dbReference>
<evidence type="ECO:0000313" key="2">
    <source>
        <dbReference type="EMBL" id="KPV71661.1"/>
    </source>
</evidence>
<dbReference type="STRING" id="578459.A0A0N8PZ90"/>
<accession>A0A0N8PZ90</accession>
<protein>
    <recommendedName>
        <fullName evidence="4">CsbD-like domain-containing protein</fullName>
    </recommendedName>
</protein>
<keyword evidence="3" id="KW-1185">Reference proteome</keyword>
<organism evidence="2 3">
    <name type="scientific">Rhodotorula graminis (strain WP1)</name>
    <dbReference type="NCBI Taxonomy" id="578459"/>
    <lineage>
        <taxon>Eukaryota</taxon>
        <taxon>Fungi</taxon>
        <taxon>Dikarya</taxon>
        <taxon>Basidiomycota</taxon>
        <taxon>Pucciniomycotina</taxon>
        <taxon>Microbotryomycetes</taxon>
        <taxon>Sporidiobolales</taxon>
        <taxon>Sporidiobolaceae</taxon>
        <taxon>Rhodotorula</taxon>
    </lineage>
</organism>
<sequence length="101" mass="10272">MSDTTEPSKTTGNYDYAVGSIKETIGNVVGAESLAQAGSEQAAKGDAEYKLAQTQEYAEGTADRVGGKIDRIIGAATGDSSREAGGLAQETKGKAQQAANS</sequence>
<proteinExistence type="predicted"/>
<name>A0A0N8PZ90_RHOGW</name>
<feature type="region of interest" description="Disordered" evidence="1">
    <location>
        <begin position="76"/>
        <end position="101"/>
    </location>
</feature>
<dbReference type="RefSeq" id="XP_018267710.1">
    <property type="nucleotide sequence ID" value="XM_018412930.1"/>
</dbReference>
<evidence type="ECO:0008006" key="4">
    <source>
        <dbReference type="Google" id="ProtNLM"/>
    </source>
</evidence>
<dbReference type="Proteomes" id="UP000053890">
    <property type="component" value="Unassembled WGS sequence"/>
</dbReference>
<dbReference type="AlphaFoldDB" id="A0A0N8PZ90"/>
<dbReference type="GeneID" id="28973379"/>
<gene>
    <name evidence="2" type="ORF">RHOBADRAFT_30844</name>
</gene>
<reference evidence="2 3" key="1">
    <citation type="journal article" date="2015" name="Front. Microbiol.">
        <title>Genome sequence of the plant growth promoting endophytic yeast Rhodotorula graminis WP1.</title>
        <authorList>
            <person name="Firrincieli A."/>
            <person name="Otillar R."/>
            <person name="Salamov A."/>
            <person name="Schmutz J."/>
            <person name="Khan Z."/>
            <person name="Redman R.S."/>
            <person name="Fleck N.D."/>
            <person name="Lindquist E."/>
            <person name="Grigoriev I.V."/>
            <person name="Doty S.L."/>
        </authorList>
    </citation>
    <scope>NUCLEOTIDE SEQUENCE [LARGE SCALE GENOMIC DNA]</scope>
    <source>
        <strain evidence="2 3">WP1</strain>
    </source>
</reference>
<dbReference type="OrthoDB" id="9999611at2759"/>
<dbReference type="SUPFAM" id="SSF69047">
    <property type="entry name" value="Hypothetical protein YjbJ"/>
    <property type="match status" value="1"/>
</dbReference>